<feature type="compositionally biased region" description="Polar residues" evidence="1">
    <location>
        <begin position="132"/>
        <end position="141"/>
    </location>
</feature>
<protein>
    <submittedName>
        <fullName evidence="2">Uncharacterized protein</fullName>
    </submittedName>
</protein>
<evidence type="ECO:0000256" key="1">
    <source>
        <dbReference type="SAM" id="MobiDB-lite"/>
    </source>
</evidence>
<feature type="compositionally biased region" description="Low complexity" evidence="1">
    <location>
        <begin position="76"/>
        <end position="114"/>
    </location>
</feature>
<dbReference type="Proteomes" id="UP001189429">
    <property type="component" value="Unassembled WGS sequence"/>
</dbReference>
<keyword evidence="3" id="KW-1185">Reference proteome</keyword>
<accession>A0ABN9W7Z5</accession>
<feature type="region of interest" description="Disordered" evidence="1">
    <location>
        <begin position="41"/>
        <end position="193"/>
    </location>
</feature>
<comment type="caution">
    <text evidence="2">The sequence shown here is derived from an EMBL/GenBank/DDBJ whole genome shotgun (WGS) entry which is preliminary data.</text>
</comment>
<proteinExistence type="predicted"/>
<reference evidence="2" key="1">
    <citation type="submission" date="2023-10" db="EMBL/GenBank/DDBJ databases">
        <authorList>
            <person name="Chen Y."/>
            <person name="Shah S."/>
            <person name="Dougan E. K."/>
            <person name="Thang M."/>
            <person name="Chan C."/>
        </authorList>
    </citation>
    <scope>NUCLEOTIDE SEQUENCE [LARGE SCALE GENOMIC DNA]</scope>
</reference>
<evidence type="ECO:0000313" key="2">
    <source>
        <dbReference type="EMBL" id="CAK0882317.1"/>
    </source>
</evidence>
<name>A0ABN9W7Z5_9DINO</name>
<sequence length="193" mass="19607">MDGGGGRLVELLVDLCDQLELGQRRAKEALLEVHMCDAQLHGGTGDGRPPPATERAAVPPLPAAGGPREAPRVRTPAGCSPSGPPACGCSPGSSGPAGPRSDAAAAPRAPAAAAEIRRKLRALAAEHISEEPSVSSASNGAAATPGEARPAGSAANHRRLGHQWTALRRPPPPPAGRSAPRAQRRVTVDARRS</sequence>
<gene>
    <name evidence="2" type="ORF">PCOR1329_LOCUS64877</name>
</gene>
<dbReference type="EMBL" id="CAUYUJ010018283">
    <property type="protein sequence ID" value="CAK0882317.1"/>
    <property type="molecule type" value="Genomic_DNA"/>
</dbReference>
<evidence type="ECO:0000313" key="3">
    <source>
        <dbReference type="Proteomes" id="UP001189429"/>
    </source>
</evidence>
<organism evidence="2 3">
    <name type="scientific">Prorocentrum cordatum</name>
    <dbReference type="NCBI Taxonomy" id="2364126"/>
    <lineage>
        <taxon>Eukaryota</taxon>
        <taxon>Sar</taxon>
        <taxon>Alveolata</taxon>
        <taxon>Dinophyceae</taxon>
        <taxon>Prorocentrales</taxon>
        <taxon>Prorocentraceae</taxon>
        <taxon>Prorocentrum</taxon>
    </lineage>
</organism>